<evidence type="ECO:0000256" key="2">
    <source>
        <dbReference type="ARBA" id="ARBA00022741"/>
    </source>
</evidence>
<evidence type="ECO:0000256" key="6">
    <source>
        <dbReference type="ARBA" id="ARBA00022839"/>
    </source>
</evidence>
<reference evidence="16" key="2">
    <citation type="submission" date="2021-04" db="EMBL/GenBank/DDBJ databases">
        <authorList>
            <person name="Gilroy R."/>
        </authorList>
    </citation>
    <scope>NUCLEOTIDE SEQUENCE</scope>
    <source>
        <strain evidence="16">CHK32-1732</strain>
    </source>
</reference>
<organism evidence="16 17">
    <name type="scientific">Candidatus Corynebacterium avicola</name>
    <dbReference type="NCBI Taxonomy" id="2838527"/>
    <lineage>
        <taxon>Bacteria</taxon>
        <taxon>Bacillati</taxon>
        <taxon>Actinomycetota</taxon>
        <taxon>Actinomycetes</taxon>
        <taxon>Mycobacteriales</taxon>
        <taxon>Corynebacteriaceae</taxon>
        <taxon>Corynebacterium</taxon>
    </lineage>
</organism>
<evidence type="ECO:0000256" key="10">
    <source>
        <dbReference type="ARBA" id="ARBA00034617"/>
    </source>
</evidence>
<evidence type="ECO:0000256" key="9">
    <source>
        <dbReference type="ARBA" id="ARBA00023235"/>
    </source>
</evidence>
<evidence type="ECO:0000256" key="3">
    <source>
        <dbReference type="ARBA" id="ARBA00022763"/>
    </source>
</evidence>
<sequence>MSTPSNWTIIKASAGSGKTYRLTEILTERLSGAPGAESTGHQLHPSEIIATTFTRAAAAELKDRIRGTLVDRGMLDAAAAMQTALIGTVNSVTGRILTDFALDAGRSPELSVLTEQTQETSFRLATDSIIAEAEDKNRHLLARTGYDEADDRGYYATGVNWAATIRQVIDHARANNIADHELEGLAETSRAGLADFLDAQSGITEPLNTRSLLAGAARRLPDVLASEVDMDAKKPKPLYDRLPKLRSFANRVERESDILPWTTWLKLAEGKVPGLKGDPLKRIKETYGDVVTAEQILADPELRQDLDDLITLVFRTAASCMRAYAEYKDAMGLIDFTDQEQLTLRLLRGVDVDPATTAAVRETLAARYRVLVVDEFQDTSPLQLAVFTELASLVDEVIWVGDPKQSIYGFRGSDPALMDEAVRAITDPDGINGSSETLAHSYRTRQAPLDLSNRLFGHLFADKDTGSTEDVVLTVPDIRASEYQQDGPLAAGETMTWPHDDGDGRATKDLWYQRIADGLESLGEEPTSDGDLPRRAVLVRNNKHAAELRDVLRDRGISCSGAGTPLSITREGQLVRAALFRLIDHEDTQALVEMIVLMPDHPAHETWFEELTGAEDRDAREELFDAWAEDRTLVFLDQLRSRLVELTVPEIIEEIIDGLDLRFRVAASASPVTRNGAVLGILQAAADYVSEQESAGKPSTTAGFLEHLDEDDTTSSPVTEAGAVEIQTVHRSKGLEWDTVIVALPDGWESFQPAGVWVHSDEPMSMDDPLAGRQITFWPETLLAHKGVKEALLEDPVQMARRTSDLLEEQRLLYVAMTRSKFRTVLAPYSSIGKWKSLKETKLEDEEIAELTADSTPLVFDKQSERPTPAIATAAVLDAKRQGTPTDREVIPATFTASSTQATDELTRAATVTVVADLGEALISGGGDEWNKVGDCIHSYLAAPLGILAPEMKQSVASRLVASWGVGDKVTAAQVMECGERWTRYLEEEMQATAVDSEVPFTWQTEAGQRVNGWLDQLVTTDSGPVVVDHKTYPGKNPVGHVVKEHLGQMDVYRRALNAAGKPPAGILIHLPLRGEVLEVVLS</sequence>
<dbReference type="Gene3D" id="1.10.486.10">
    <property type="entry name" value="PCRA, domain 4"/>
    <property type="match status" value="1"/>
</dbReference>
<evidence type="ECO:0000259" key="14">
    <source>
        <dbReference type="PROSITE" id="PS51198"/>
    </source>
</evidence>
<evidence type="ECO:0000259" key="15">
    <source>
        <dbReference type="PROSITE" id="PS51217"/>
    </source>
</evidence>
<dbReference type="PANTHER" id="PTHR11070">
    <property type="entry name" value="UVRD / RECB / PCRA DNA HELICASE FAMILY MEMBER"/>
    <property type="match status" value="1"/>
</dbReference>
<dbReference type="SUPFAM" id="SSF52540">
    <property type="entry name" value="P-loop containing nucleoside triphosphate hydrolases"/>
    <property type="match status" value="1"/>
</dbReference>
<dbReference type="PANTHER" id="PTHR11070:SF2">
    <property type="entry name" value="ATP-DEPENDENT DNA HELICASE SRS2"/>
    <property type="match status" value="1"/>
</dbReference>
<dbReference type="InterPro" id="IPR014016">
    <property type="entry name" value="UvrD-like_ATP-bd"/>
</dbReference>
<evidence type="ECO:0000256" key="11">
    <source>
        <dbReference type="ARBA" id="ARBA00034808"/>
    </source>
</evidence>
<evidence type="ECO:0000256" key="13">
    <source>
        <dbReference type="PROSITE-ProRule" id="PRU00560"/>
    </source>
</evidence>
<evidence type="ECO:0000256" key="5">
    <source>
        <dbReference type="ARBA" id="ARBA00022806"/>
    </source>
</evidence>
<dbReference type="EMBL" id="DXGC01000072">
    <property type="protein sequence ID" value="HIW91576.1"/>
    <property type="molecule type" value="Genomic_DNA"/>
</dbReference>
<comment type="caution">
    <text evidence="16">The sequence shown here is derived from an EMBL/GenBank/DDBJ whole genome shotgun (WGS) entry which is preliminary data.</text>
</comment>
<evidence type="ECO:0000256" key="12">
    <source>
        <dbReference type="ARBA" id="ARBA00048988"/>
    </source>
</evidence>
<evidence type="ECO:0000256" key="4">
    <source>
        <dbReference type="ARBA" id="ARBA00022801"/>
    </source>
</evidence>
<keyword evidence="3" id="KW-0227">DNA damage</keyword>
<name>A0A9D1UM39_9CORY</name>
<evidence type="ECO:0000256" key="8">
    <source>
        <dbReference type="ARBA" id="ARBA00023204"/>
    </source>
</evidence>
<keyword evidence="4 13" id="KW-0378">Hydrolase</keyword>
<dbReference type="GO" id="GO:0000725">
    <property type="term" value="P:recombinational repair"/>
    <property type="evidence" value="ECO:0007669"/>
    <property type="project" value="TreeGrafter"/>
</dbReference>
<evidence type="ECO:0000313" key="17">
    <source>
        <dbReference type="Proteomes" id="UP000824190"/>
    </source>
</evidence>
<dbReference type="Gene3D" id="3.40.50.300">
    <property type="entry name" value="P-loop containing nucleotide triphosphate hydrolases"/>
    <property type="match status" value="3"/>
</dbReference>
<evidence type="ECO:0000256" key="7">
    <source>
        <dbReference type="ARBA" id="ARBA00022840"/>
    </source>
</evidence>
<keyword evidence="8" id="KW-0234">DNA repair</keyword>
<feature type="binding site" evidence="13">
    <location>
        <begin position="12"/>
        <end position="19"/>
    </location>
    <ligand>
        <name>ATP</name>
        <dbReference type="ChEBI" id="CHEBI:30616"/>
    </ligand>
</feature>
<dbReference type="Pfam" id="PF00580">
    <property type="entry name" value="UvrD-helicase"/>
    <property type="match status" value="1"/>
</dbReference>
<feature type="domain" description="UvrD-like helicase ATP-binding" evidence="14">
    <location>
        <begin position="1"/>
        <end position="445"/>
    </location>
</feature>
<dbReference type="InterPro" id="IPR014017">
    <property type="entry name" value="DNA_helicase_UvrD-like_C"/>
</dbReference>
<evidence type="ECO:0000313" key="16">
    <source>
        <dbReference type="EMBL" id="HIW91576.1"/>
    </source>
</evidence>
<proteinExistence type="predicted"/>
<dbReference type="EC" id="5.6.2.4" evidence="11"/>
<keyword evidence="2 13" id="KW-0547">Nucleotide-binding</keyword>
<dbReference type="InterPro" id="IPR000212">
    <property type="entry name" value="DNA_helicase_UvrD/REP"/>
</dbReference>
<reference evidence="16" key="1">
    <citation type="journal article" date="2021" name="PeerJ">
        <title>Extensive microbial diversity within the chicken gut microbiome revealed by metagenomics and culture.</title>
        <authorList>
            <person name="Gilroy R."/>
            <person name="Ravi A."/>
            <person name="Getino M."/>
            <person name="Pursley I."/>
            <person name="Horton D.L."/>
            <person name="Alikhan N.F."/>
            <person name="Baker D."/>
            <person name="Gharbi K."/>
            <person name="Hall N."/>
            <person name="Watson M."/>
            <person name="Adriaenssens E.M."/>
            <person name="Foster-Nyarko E."/>
            <person name="Jarju S."/>
            <person name="Secka A."/>
            <person name="Antonio M."/>
            <person name="Oren A."/>
            <person name="Chaudhuri R.R."/>
            <person name="La Ragione R."/>
            <person name="Hildebrand F."/>
            <person name="Pallen M.J."/>
        </authorList>
    </citation>
    <scope>NUCLEOTIDE SEQUENCE</scope>
    <source>
        <strain evidence="16">CHK32-1732</strain>
    </source>
</reference>
<keyword evidence="9" id="KW-0413">Isomerase</keyword>
<protein>
    <recommendedName>
        <fullName evidence="11">DNA 3'-5' helicase</fullName>
        <ecNumber evidence="11">5.6.2.4</ecNumber>
    </recommendedName>
</protein>
<keyword evidence="1" id="KW-0540">Nuclease</keyword>
<dbReference type="PROSITE" id="PS51217">
    <property type="entry name" value="UVRD_HELICASE_CTER"/>
    <property type="match status" value="1"/>
</dbReference>
<dbReference type="InterPro" id="IPR027417">
    <property type="entry name" value="P-loop_NTPase"/>
</dbReference>
<dbReference type="GO" id="GO:0043138">
    <property type="term" value="F:3'-5' DNA helicase activity"/>
    <property type="evidence" value="ECO:0007669"/>
    <property type="project" value="UniProtKB-EC"/>
</dbReference>
<gene>
    <name evidence="16" type="ORF">H9870_07950</name>
</gene>
<feature type="domain" description="UvrD-like helicase C-terminal" evidence="15">
    <location>
        <begin position="468"/>
        <end position="734"/>
    </location>
</feature>
<keyword evidence="6" id="KW-0269">Exonuclease</keyword>
<comment type="catalytic activity">
    <reaction evidence="12">
        <text>ATP + H2O = ADP + phosphate + H(+)</text>
        <dbReference type="Rhea" id="RHEA:13065"/>
        <dbReference type="ChEBI" id="CHEBI:15377"/>
        <dbReference type="ChEBI" id="CHEBI:15378"/>
        <dbReference type="ChEBI" id="CHEBI:30616"/>
        <dbReference type="ChEBI" id="CHEBI:43474"/>
        <dbReference type="ChEBI" id="CHEBI:456216"/>
        <dbReference type="EC" id="5.6.2.4"/>
    </reaction>
</comment>
<dbReference type="GO" id="GO:0005524">
    <property type="term" value="F:ATP binding"/>
    <property type="evidence" value="ECO:0007669"/>
    <property type="project" value="UniProtKB-UniRule"/>
</dbReference>
<dbReference type="GO" id="GO:0003677">
    <property type="term" value="F:DNA binding"/>
    <property type="evidence" value="ECO:0007669"/>
    <property type="project" value="InterPro"/>
</dbReference>
<dbReference type="GO" id="GO:0004527">
    <property type="term" value="F:exonuclease activity"/>
    <property type="evidence" value="ECO:0007669"/>
    <property type="project" value="UniProtKB-KW"/>
</dbReference>
<dbReference type="PROSITE" id="PS51198">
    <property type="entry name" value="UVRD_HELICASE_ATP_BIND"/>
    <property type="match status" value="1"/>
</dbReference>
<dbReference type="AlphaFoldDB" id="A0A9D1UM39"/>
<comment type="catalytic activity">
    <reaction evidence="10">
        <text>Couples ATP hydrolysis with the unwinding of duplex DNA by translocating in the 3'-5' direction.</text>
        <dbReference type="EC" id="5.6.2.4"/>
    </reaction>
</comment>
<accession>A0A9D1UM39</accession>
<keyword evidence="5 13" id="KW-0347">Helicase</keyword>
<dbReference type="InterPro" id="IPR038726">
    <property type="entry name" value="PDDEXK_AddAB-type"/>
</dbReference>
<evidence type="ECO:0000256" key="1">
    <source>
        <dbReference type="ARBA" id="ARBA00022722"/>
    </source>
</evidence>
<keyword evidence="7 13" id="KW-0067">ATP-binding</keyword>
<dbReference type="Pfam" id="PF13361">
    <property type="entry name" value="UvrD_C"/>
    <property type="match status" value="1"/>
</dbReference>
<dbReference type="Proteomes" id="UP000824190">
    <property type="component" value="Unassembled WGS sequence"/>
</dbReference>
<dbReference type="Pfam" id="PF12705">
    <property type="entry name" value="PDDEXK_1"/>
    <property type="match status" value="1"/>
</dbReference>